<evidence type="ECO:0000256" key="2">
    <source>
        <dbReference type="ARBA" id="ARBA00023172"/>
    </source>
</evidence>
<evidence type="ECO:0000313" key="6">
    <source>
        <dbReference type="EMBL" id="SEN46328.1"/>
    </source>
</evidence>
<keyword evidence="2 3" id="KW-0233">DNA recombination</keyword>
<evidence type="ECO:0000256" key="1">
    <source>
        <dbReference type="ARBA" id="ARBA00023125"/>
    </source>
</evidence>
<protein>
    <recommendedName>
        <fullName evidence="3">Non-homologous end joining protein Ku</fullName>
    </recommendedName>
</protein>
<accession>A0A1H8GSS0</accession>
<feature type="region of interest" description="Disordered" evidence="4">
    <location>
        <begin position="253"/>
        <end position="304"/>
    </location>
</feature>
<dbReference type="Pfam" id="PF02735">
    <property type="entry name" value="Ku"/>
    <property type="match status" value="1"/>
</dbReference>
<gene>
    <name evidence="3" type="primary">ku</name>
    <name evidence="6" type="ORF">SAMN05444955_11222</name>
</gene>
<evidence type="ECO:0000313" key="7">
    <source>
        <dbReference type="Proteomes" id="UP000199695"/>
    </source>
</evidence>
<dbReference type="PIRSF" id="PIRSF006493">
    <property type="entry name" value="Prok_Ku"/>
    <property type="match status" value="1"/>
</dbReference>
<dbReference type="OrthoDB" id="9795084at2"/>
<feature type="domain" description="Ku" evidence="5">
    <location>
        <begin position="52"/>
        <end position="180"/>
    </location>
</feature>
<dbReference type="GO" id="GO:0006303">
    <property type="term" value="P:double-strand break repair via nonhomologous end joining"/>
    <property type="evidence" value="ECO:0007669"/>
    <property type="project" value="UniProtKB-UniRule"/>
</dbReference>
<name>A0A1H8GSS0_9BACL</name>
<dbReference type="InterPro" id="IPR016194">
    <property type="entry name" value="SPOC-like_C_dom_sf"/>
</dbReference>
<dbReference type="HAMAP" id="MF_01875">
    <property type="entry name" value="Prokaryotic_Ku"/>
    <property type="match status" value="1"/>
</dbReference>
<feature type="compositionally biased region" description="Basic and acidic residues" evidence="4">
    <location>
        <begin position="256"/>
        <end position="266"/>
    </location>
</feature>
<dbReference type="FunFam" id="2.40.290.10:FF:000004">
    <property type="entry name" value="Non-homologous end joining protein Ku"/>
    <property type="match status" value="1"/>
</dbReference>
<dbReference type="GO" id="GO:0003690">
    <property type="term" value="F:double-stranded DNA binding"/>
    <property type="evidence" value="ECO:0007669"/>
    <property type="project" value="UniProtKB-UniRule"/>
</dbReference>
<evidence type="ECO:0000259" key="5">
    <source>
        <dbReference type="SMART" id="SM00559"/>
    </source>
</evidence>
<dbReference type="EMBL" id="FOCQ01000012">
    <property type="protein sequence ID" value="SEN46328.1"/>
    <property type="molecule type" value="Genomic_DNA"/>
</dbReference>
<dbReference type="SMART" id="SM00559">
    <property type="entry name" value="Ku78"/>
    <property type="match status" value="1"/>
</dbReference>
<dbReference type="NCBIfam" id="TIGR02772">
    <property type="entry name" value="Ku_bact"/>
    <property type="match status" value="1"/>
</dbReference>
<keyword evidence="3" id="KW-0227">DNA damage</keyword>
<dbReference type="Gene3D" id="2.40.290.10">
    <property type="match status" value="1"/>
</dbReference>
<dbReference type="PANTHER" id="PTHR41251:SF1">
    <property type="entry name" value="NON-HOMOLOGOUS END JOINING PROTEIN KU"/>
    <property type="match status" value="1"/>
</dbReference>
<keyword evidence="1 3" id="KW-0238">DNA-binding</keyword>
<comment type="similarity">
    <text evidence="3">Belongs to the prokaryotic Ku family.</text>
</comment>
<dbReference type="GO" id="GO:0006310">
    <property type="term" value="P:DNA recombination"/>
    <property type="evidence" value="ECO:0007669"/>
    <property type="project" value="UniProtKB-KW"/>
</dbReference>
<evidence type="ECO:0000256" key="3">
    <source>
        <dbReference type="HAMAP-Rule" id="MF_01875"/>
    </source>
</evidence>
<dbReference type="AlphaFoldDB" id="A0A1H8GSS0"/>
<keyword evidence="3" id="KW-0234">DNA repair</keyword>
<evidence type="ECO:0000256" key="4">
    <source>
        <dbReference type="SAM" id="MobiDB-lite"/>
    </source>
</evidence>
<dbReference type="InterPro" id="IPR009187">
    <property type="entry name" value="Prok_Ku"/>
</dbReference>
<keyword evidence="7" id="KW-1185">Reference proteome</keyword>
<dbReference type="PANTHER" id="PTHR41251">
    <property type="entry name" value="NON-HOMOLOGOUS END JOINING PROTEIN KU"/>
    <property type="match status" value="1"/>
</dbReference>
<dbReference type="STRING" id="1173111.SAMN05444955_11222"/>
<comment type="subunit">
    <text evidence="3">Homodimer. Interacts with LigD.</text>
</comment>
<sequence>MRSMWKGSISFGLVNIPVSMYKATDDHKTSFRSLHEECKHPIQYKKWCPVCNREVEHTEIIRGYEYAPGNYIIITDDDLKELPLPTLKTIEILHFTDKDSIDPIYYEKAYYLGPGEYGGKPYKLLSQAMDRTGKVAVAKVAFRTSEHLSVIRLHKNCLVMNMIHYPAEIRAIEGVPGIEEVAGIEVGEAEIDMAAKLIEEISGVFRDDYKSNYEEALKELIEAKIQNQEVEQPEAAPRANNVVDLMEALKRSLNATKEKQPARRTEPTAVAAGGEQDVTPGTTKANPDVVPPSPEPRKRRRRKI</sequence>
<dbReference type="Proteomes" id="UP000199695">
    <property type="component" value="Unassembled WGS sequence"/>
</dbReference>
<reference evidence="6 7" key="1">
    <citation type="submission" date="2016-10" db="EMBL/GenBank/DDBJ databases">
        <authorList>
            <person name="de Groot N.N."/>
        </authorList>
    </citation>
    <scope>NUCLEOTIDE SEQUENCE [LARGE SCALE GENOMIC DNA]</scope>
    <source>
        <strain evidence="6 7">DSM 46701</strain>
    </source>
</reference>
<proteinExistence type="inferred from homology"/>
<dbReference type="SUPFAM" id="SSF100939">
    <property type="entry name" value="SPOC domain-like"/>
    <property type="match status" value="1"/>
</dbReference>
<organism evidence="6 7">
    <name type="scientific">Lihuaxuella thermophila</name>
    <dbReference type="NCBI Taxonomy" id="1173111"/>
    <lineage>
        <taxon>Bacteria</taxon>
        <taxon>Bacillati</taxon>
        <taxon>Bacillota</taxon>
        <taxon>Bacilli</taxon>
        <taxon>Bacillales</taxon>
        <taxon>Thermoactinomycetaceae</taxon>
        <taxon>Lihuaxuella</taxon>
    </lineage>
</organism>
<dbReference type="CDD" id="cd00789">
    <property type="entry name" value="KU_like"/>
    <property type="match status" value="1"/>
</dbReference>
<dbReference type="InterPro" id="IPR006164">
    <property type="entry name" value="DNA_bd_Ku70/Ku80"/>
</dbReference>
<comment type="function">
    <text evidence="3">With LigD forms a non-homologous end joining (NHEJ) DNA repair enzyme, which repairs dsDNA breaks with reduced fidelity. Binds linear dsDNA with 5'- and 3'- overhangs but not closed circular dsDNA nor ssDNA. Recruits and stimulates the ligase activity of LigD.</text>
</comment>
<dbReference type="RefSeq" id="WP_089970153.1">
    <property type="nucleotide sequence ID" value="NZ_FOCQ01000012.1"/>
</dbReference>